<evidence type="ECO:0008006" key="4">
    <source>
        <dbReference type="Google" id="ProtNLM"/>
    </source>
</evidence>
<protein>
    <recommendedName>
        <fullName evidence="4">ROK family protein</fullName>
    </recommendedName>
</protein>
<dbReference type="AlphaFoldDB" id="A0AAT9HMF5"/>
<dbReference type="PANTHER" id="PTHR18964:SF149">
    <property type="entry name" value="BIFUNCTIONAL UDP-N-ACETYLGLUCOSAMINE 2-EPIMERASE_N-ACETYLMANNOSAMINE KINASE"/>
    <property type="match status" value="1"/>
</dbReference>
<dbReference type="InterPro" id="IPR049874">
    <property type="entry name" value="ROK_cs"/>
</dbReference>
<sequence length="154" mass="15814">MALGELARGTTGLPVTVENDVRALTVAEQWFGAGVGLSDFALVTVGAGIGCGLVVHGQVVAGAHGVAGEIGHVAIDPAGRVCHCGNRGCVEAIAADQAILDRITETTGRAVTDSAHAVDLACQGFREYRRSMPPPVRRSAAASPPWPTFSDLNE</sequence>
<dbReference type="InterPro" id="IPR043129">
    <property type="entry name" value="ATPase_NBD"/>
</dbReference>
<dbReference type="InterPro" id="IPR000600">
    <property type="entry name" value="ROK"/>
</dbReference>
<name>A0AAT9HMF5_9ACTN</name>
<comment type="similarity">
    <text evidence="1">Belongs to the ROK (NagC/XylR) family.</text>
</comment>
<proteinExistence type="inferred from homology"/>
<reference evidence="3" key="2">
    <citation type="submission" date="2024-07" db="EMBL/GenBank/DDBJ databases">
        <title>Streptomyces haneummycinica sp. nov., a new antibiotic-producing actinobacterium isolated from marine sediment.</title>
        <authorList>
            <person name="Uemura M."/>
            <person name="Hamada M."/>
            <person name="Hirano S."/>
            <person name="Kobayashi K."/>
            <person name="Ohshiro T."/>
            <person name="Kobayashi T."/>
            <person name="Terahara T."/>
        </authorList>
    </citation>
    <scope>NUCLEOTIDE SEQUENCE</scope>
    <source>
        <strain evidence="3">KM77-8</strain>
    </source>
</reference>
<gene>
    <name evidence="3" type="ORF">SHKM778_48770</name>
</gene>
<reference evidence="3" key="1">
    <citation type="submission" date="2024-06" db="EMBL/GenBank/DDBJ databases">
        <authorList>
            <consortium name="consrtm"/>
            <person name="Uemura M."/>
            <person name="Terahara T."/>
        </authorList>
    </citation>
    <scope>NUCLEOTIDE SEQUENCE</scope>
    <source>
        <strain evidence="3">KM77-8</strain>
    </source>
</reference>
<organism evidence="3">
    <name type="scientific">Streptomyces haneummycinicus</name>
    <dbReference type="NCBI Taxonomy" id="3074435"/>
    <lineage>
        <taxon>Bacteria</taxon>
        <taxon>Bacillati</taxon>
        <taxon>Actinomycetota</taxon>
        <taxon>Actinomycetes</taxon>
        <taxon>Kitasatosporales</taxon>
        <taxon>Streptomycetaceae</taxon>
        <taxon>Streptomyces</taxon>
    </lineage>
</organism>
<dbReference type="Gene3D" id="3.30.420.40">
    <property type="match status" value="2"/>
</dbReference>
<evidence type="ECO:0000313" key="3">
    <source>
        <dbReference type="EMBL" id="BFO18489.1"/>
    </source>
</evidence>
<dbReference type="Pfam" id="PF00480">
    <property type="entry name" value="ROK"/>
    <property type="match status" value="1"/>
</dbReference>
<dbReference type="EMBL" id="AP035768">
    <property type="protein sequence ID" value="BFO18489.1"/>
    <property type="molecule type" value="Genomic_DNA"/>
</dbReference>
<dbReference type="SUPFAM" id="SSF53067">
    <property type="entry name" value="Actin-like ATPase domain"/>
    <property type="match status" value="1"/>
</dbReference>
<feature type="region of interest" description="Disordered" evidence="2">
    <location>
        <begin position="133"/>
        <end position="154"/>
    </location>
</feature>
<dbReference type="PROSITE" id="PS01125">
    <property type="entry name" value="ROK"/>
    <property type="match status" value="1"/>
</dbReference>
<dbReference type="PANTHER" id="PTHR18964">
    <property type="entry name" value="ROK (REPRESSOR, ORF, KINASE) FAMILY"/>
    <property type="match status" value="1"/>
</dbReference>
<accession>A0AAT9HMF5</accession>
<evidence type="ECO:0000256" key="1">
    <source>
        <dbReference type="ARBA" id="ARBA00006479"/>
    </source>
</evidence>
<evidence type="ECO:0000256" key="2">
    <source>
        <dbReference type="SAM" id="MobiDB-lite"/>
    </source>
</evidence>